<keyword evidence="7" id="KW-1185">Reference proteome</keyword>
<evidence type="ECO:0000256" key="4">
    <source>
        <dbReference type="ARBA" id="ARBA00022679"/>
    </source>
</evidence>
<proteinExistence type="predicted"/>
<organism evidence="6 7">
    <name type="scientific">Amedibacillus dolichus</name>
    <dbReference type="NCBI Taxonomy" id="31971"/>
    <lineage>
        <taxon>Bacteria</taxon>
        <taxon>Bacillati</taxon>
        <taxon>Bacillota</taxon>
        <taxon>Erysipelotrichia</taxon>
        <taxon>Erysipelotrichales</taxon>
        <taxon>Erysipelotrichaceae</taxon>
        <taxon>Amedibacillus</taxon>
    </lineage>
</organism>
<keyword evidence="4 6" id="KW-0808">Transferase</keyword>
<sequence>MNSNFDPEEQCFIVFCKIDYVELNIQNSDNVYYFESLRQLFKANLGNTVSFKYADKIFVHSLFDNMAIALFKYIRYTSKMNIIFWGAEIQNLKNRETNYKCALLKKLKEYYITNAACIITLVPNDYQKIIKYIRVKGTHKDGKYPLDEEQHQIINSMDTLKSNDPYIILVGNSATKTNCHFEVFNILEKYSEENIQIICPLSYGDVSYREKVIEKGKKVFGNKFIPLIDYIEYKQYIQLIARSTVAIFNNNRQQALGNINAALELETKVYLKKGTTMWDDYVNDKKYVIYDVHSIEESAFSDFLTMNSDDSLLNKNKVQFYNSTDYCVKVWSRLLE</sequence>
<dbReference type="Proteomes" id="UP001529340">
    <property type="component" value="Unassembled WGS sequence"/>
</dbReference>
<evidence type="ECO:0000313" key="6">
    <source>
        <dbReference type="EMBL" id="MDM8157561.1"/>
    </source>
</evidence>
<evidence type="ECO:0000256" key="3">
    <source>
        <dbReference type="ARBA" id="ARBA00022676"/>
    </source>
</evidence>
<keyword evidence="5" id="KW-0472">Membrane</keyword>
<evidence type="ECO:0000256" key="5">
    <source>
        <dbReference type="ARBA" id="ARBA00023136"/>
    </source>
</evidence>
<evidence type="ECO:0000313" key="7">
    <source>
        <dbReference type="Proteomes" id="UP001529340"/>
    </source>
</evidence>
<evidence type="ECO:0000256" key="2">
    <source>
        <dbReference type="ARBA" id="ARBA00022519"/>
    </source>
</evidence>
<reference evidence="6" key="1">
    <citation type="submission" date="2023-06" db="EMBL/GenBank/DDBJ databases">
        <title>Identification and characterization of horizontal gene transfer across gut microbiota members of farm animals based on homology search.</title>
        <authorList>
            <person name="Schwarzerova J."/>
            <person name="Nykrynova M."/>
            <person name="Jureckova K."/>
            <person name="Cejkova D."/>
            <person name="Rychlik I."/>
        </authorList>
    </citation>
    <scope>NUCLEOTIDE SEQUENCE</scope>
    <source>
        <strain evidence="6">ET39</strain>
    </source>
</reference>
<dbReference type="InterPro" id="IPR009993">
    <property type="entry name" value="WecF"/>
</dbReference>
<reference evidence="6" key="2">
    <citation type="submission" date="2023-06" db="EMBL/GenBank/DDBJ databases">
        <authorList>
            <person name="Zeman M."/>
            <person name="Kubasova T."/>
            <person name="Jahodarova E."/>
            <person name="Nykrynova M."/>
            <person name="Rychlik I."/>
        </authorList>
    </citation>
    <scope>NUCLEOTIDE SEQUENCE</scope>
    <source>
        <strain evidence="6">ET39</strain>
    </source>
</reference>
<accession>A0ABT7UD56</accession>
<comment type="caution">
    <text evidence="6">The sequence shown here is derived from an EMBL/GenBank/DDBJ whole genome shotgun (WGS) entry which is preliminary data.</text>
</comment>
<keyword evidence="2" id="KW-0997">Cell inner membrane</keyword>
<name>A0ABT7UD56_9FIRM</name>
<gene>
    <name evidence="6" type="ORF">QUV96_07915</name>
</gene>
<keyword evidence="1" id="KW-1003">Cell membrane</keyword>
<protein>
    <submittedName>
        <fullName evidence="6">TDP-N-acetylfucosamine:lipid II N-acetylfucosaminyltransferase</fullName>
        <ecNumber evidence="6">2.4.1.325</ecNumber>
    </submittedName>
</protein>
<dbReference type="Pfam" id="PF07429">
    <property type="entry name" value="Glyco_transf_56"/>
    <property type="match status" value="1"/>
</dbReference>
<dbReference type="EMBL" id="JAUDCG010000033">
    <property type="protein sequence ID" value="MDM8157561.1"/>
    <property type="molecule type" value="Genomic_DNA"/>
</dbReference>
<keyword evidence="3 6" id="KW-0328">Glycosyltransferase</keyword>
<dbReference type="GO" id="GO:0102031">
    <property type="term" value="F:4-acetamido-4,6-dideoxy-D-galactose transferase activity"/>
    <property type="evidence" value="ECO:0007669"/>
    <property type="project" value="UniProtKB-EC"/>
</dbReference>
<dbReference type="EC" id="2.4.1.325" evidence="6"/>
<evidence type="ECO:0000256" key="1">
    <source>
        <dbReference type="ARBA" id="ARBA00022475"/>
    </source>
</evidence>